<gene>
    <name evidence="3" type="ORF">C0V82_25285</name>
</gene>
<dbReference type="SUPFAM" id="SSF63829">
    <property type="entry name" value="Calcium-dependent phosphotriesterase"/>
    <property type="match status" value="3"/>
</dbReference>
<dbReference type="FunFam" id="3.30.70.270:FF:000001">
    <property type="entry name" value="Diguanylate cyclase domain protein"/>
    <property type="match status" value="1"/>
</dbReference>
<dbReference type="PANTHER" id="PTHR45138:SF9">
    <property type="entry name" value="DIGUANYLATE CYCLASE DGCM-RELATED"/>
    <property type="match status" value="1"/>
</dbReference>
<evidence type="ECO:0000313" key="4">
    <source>
        <dbReference type="Proteomes" id="UP000234752"/>
    </source>
</evidence>
<dbReference type="Pfam" id="PF00990">
    <property type="entry name" value="GGDEF"/>
    <property type="match status" value="1"/>
</dbReference>
<evidence type="ECO:0000256" key="2">
    <source>
        <dbReference type="ARBA" id="ARBA00034247"/>
    </source>
</evidence>
<dbReference type="InterPro" id="IPR015943">
    <property type="entry name" value="WD40/YVTN_repeat-like_dom_sf"/>
</dbReference>
<proteinExistence type="predicted"/>
<dbReference type="Pfam" id="PF07494">
    <property type="entry name" value="Reg_prop"/>
    <property type="match status" value="5"/>
</dbReference>
<dbReference type="PROSITE" id="PS50887">
    <property type="entry name" value="GGDEF"/>
    <property type="match status" value="1"/>
</dbReference>
<accession>A0A2K9NL06</accession>
<dbReference type="Pfam" id="PF07495">
    <property type="entry name" value="Y_Y_Y"/>
    <property type="match status" value="1"/>
</dbReference>
<dbReference type="GO" id="GO:1902201">
    <property type="term" value="P:negative regulation of bacterial-type flagellum-dependent cell motility"/>
    <property type="evidence" value="ECO:0007669"/>
    <property type="project" value="TreeGrafter"/>
</dbReference>
<dbReference type="NCBIfam" id="TIGR00254">
    <property type="entry name" value="GGDEF"/>
    <property type="match status" value="1"/>
</dbReference>
<dbReference type="AlphaFoldDB" id="A0A2K9NL06"/>
<dbReference type="EMBL" id="CP025614">
    <property type="protein sequence ID" value="AUN33731.1"/>
    <property type="molecule type" value="Genomic_DNA"/>
</dbReference>
<dbReference type="GO" id="GO:0052621">
    <property type="term" value="F:diguanylate cyclase activity"/>
    <property type="evidence" value="ECO:0007669"/>
    <property type="project" value="UniProtKB-EC"/>
</dbReference>
<dbReference type="SUPFAM" id="SSF55073">
    <property type="entry name" value="Nucleotide cyclase"/>
    <property type="match status" value="1"/>
</dbReference>
<dbReference type="Gene3D" id="2.130.10.10">
    <property type="entry name" value="YVTN repeat-like/Quinoprotein amine dehydrogenase"/>
    <property type="match status" value="3"/>
</dbReference>
<keyword evidence="4" id="KW-1185">Reference proteome</keyword>
<evidence type="ECO:0000313" key="3">
    <source>
        <dbReference type="EMBL" id="AUN33731.1"/>
    </source>
</evidence>
<protein>
    <recommendedName>
        <fullName evidence="1">diguanylate cyclase</fullName>
        <ecNumber evidence="1">2.7.7.65</ecNumber>
    </recommendedName>
</protein>
<dbReference type="Gene3D" id="2.60.40.10">
    <property type="entry name" value="Immunoglobulins"/>
    <property type="match status" value="1"/>
</dbReference>
<organism evidence="3 4">
    <name type="scientific">Niveispirillum cyanobacteriorum</name>
    <dbReference type="NCBI Taxonomy" id="1612173"/>
    <lineage>
        <taxon>Bacteria</taxon>
        <taxon>Pseudomonadati</taxon>
        <taxon>Pseudomonadota</taxon>
        <taxon>Alphaproteobacteria</taxon>
        <taxon>Rhodospirillales</taxon>
        <taxon>Azospirillaceae</taxon>
        <taxon>Niveispirillum</taxon>
    </lineage>
</organism>
<dbReference type="CDD" id="cd01949">
    <property type="entry name" value="GGDEF"/>
    <property type="match status" value="1"/>
</dbReference>
<dbReference type="InterPro" id="IPR011110">
    <property type="entry name" value="Reg_prop"/>
</dbReference>
<dbReference type="PANTHER" id="PTHR45138">
    <property type="entry name" value="REGULATORY COMPONENTS OF SENSORY TRANSDUCTION SYSTEM"/>
    <property type="match status" value="1"/>
</dbReference>
<dbReference type="InterPro" id="IPR011123">
    <property type="entry name" value="Y_Y_Y"/>
</dbReference>
<dbReference type="GO" id="GO:0043709">
    <property type="term" value="P:cell adhesion involved in single-species biofilm formation"/>
    <property type="evidence" value="ECO:0007669"/>
    <property type="project" value="TreeGrafter"/>
</dbReference>
<dbReference type="InterPro" id="IPR029787">
    <property type="entry name" value="Nucleotide_cyclase"/>
</dbReference>
<sequence length="1030" mass="110711">MAGLTSFILAVGRRAGLVLLALIFGFIAATAPAAEPSVTLSERAEVGFESLSTADGLANNSLMALAQDATGFIWIGTLGGLNRFDGYAVRSFHHDPHDPGSLPNGFVRALHPARDGGMWLGTHTAGVAYYDPRFDRFTTLGAGPDGLGHVQVYGLTDDDGDGVWVATVAGLDHVSRDLKVLERVRPGQDGFPTGYVFSVFRDSTGTLWAGTEKAVARRPPGETQWQVLDTGDADSAFALSTGTWSFFEDPQGRLWIGTNGGGIVSLARGDTMATAHPRLTGRDTILGRSTVRGMVEVRPGVLWMALFGGGVGEYDIGQDRLRLFRADPNVAGALPGNFTRGIMKDRGGIVWVATNLGLAWHNSVPSGVVSVALGQSRGFSGRDAWSLWTDWRNGLWVGMDDGGLDRIDLATGHITPFDRTMTPGALVGTPIYAIRGDRSGDIWIGSAGLSRLRPALGERTPQLMSAPLVTRRDVTALHVTDTDLWIGSYYGLIRQSLSDGRTVSYTADPAQPGSLSNNEVWNVLPRPDGLVWVGTANGLNLLGPDGRFRHFHRDADRSDSLPHDYVAALVHDRQGRLWVGTVGGGVAMMLDGVGPDGQPTFRTVARQHGMPSNTVASLMLGSDGRIWASTDNGLAAIDPTDFSVSRVEPSSATSVSSYLPGSVATLPDGGLVFGGTNGVTLVQPSQIRPHAYLDALAVTRVQAGGQIANASALNLPDGPRTIRVPSDNRRLTVGFALLDYAVRAGVHYAYRLDGFDTDWVEAGNDRRNAAYTNLPPGQYTLRLRALDPNGMVVAERGLIVAVPHLWYEWPWVRFLGVVLALSAGAGIVMMLERARIEKLNETKRELEAKVAERTASLREANDRLAELATRDPLTGIHNRRAFMDRLDQEWTAALRHGHPFCILMMDLDHFKEVNDTYGHLVGDTVLREVARRAAGALREVDFLARYGGEEFVVLTSHTEATQALIAADRIRHAVGGTPIALEGVSIQVTISIGLAQADPTRETQTSLFNRTDGALYAAKASGRNRVVVAG</sequence>
<dbReference type="InterPro" id="IPR013783">
    <property type="entry name" value="Ig-like_fold"/>
</dbReference>
<dbReference type="InterPro" id="IPR043128">
    <property type="entry name" value="Rev_trsase/Diguanyl_cyclase"/>
</dbReference>
<dbReference type="GO" id="GO:0005886">
    <property type="term" value="C:plasma membrane"/>
    <property type="evidence" value="ECO:0007669"/>
    <property type="project" value="TreeGrafter"/>
</dbReference>
<dbReference type="Proteomes" id="UP000234752">
    <property type="component" value="Plasmid unnamed2"/>
</dbReference>
<evidence type="ECO:0000256" key="1">
    <source>
        <dbReference type="ARBA" id="ARBA00012528"/>
    </source>
</evidence>
<dbReference type="EC" id="2.7.7.65" evidence="1"/>
<keyword evidence="3" id="KW-0614">Plasmid</keyword>
<comment type="catalytic activity">
    <reaction evidence="2">
        <text>2 GTP = 3',3'-c-di-GMP + 2 diphosphate</text>
        <dbReference type="Rhea" id="RHEA:24898"/>
        <dbReference type="ChEBI" id="CHEBI:33019"/>
        <dbReference type="ChEBI" id="CHEBI:37565"/>
        <dbReference type="ChEBI" id="CHEBI:58805"/>
        <dbReference type="EC" id="2.7.7.65"/>
    </reaction>
</comment>
<dbReference type="InterPro" id="IPR000160">
    <property type="entry name" value="GGDEF_dom"/>
</dbReference>
<dbReference type="KEGG" id="ncb:C0V82_25285"/>
<name>A0A2K9NL06_9PROT</name>
<reference evidence="3 4" key="1">
    <citation type="submission" date="2017-12" db="EMBL/GenBank/DDBJ databases">
        <title>Genomes of bacteria within cyanobacterial aggregates.</title>
        <authorList>
            <person name="Cai H."/>
        </authorList>
    </citation>
    <scope>NUCLEOTIDE SEQUENCE [LARGE SCALE GENOMIC DNA]</scope>
    <source>
        <strain evidence="3 4">TH16</strain>
        <plasmid evidence="3 4">unnamed2</plasmid>
    </source>
</reference>
<dbReference type="Gene3D" id="3.30.70.270">
    <property type="match status" value="1"/>
</dbReference>
<dbReference type="InterPro" id="IPR050469">
    <property type="entry name" value="Diguanylate_Cyclase"/>
</dbReference>
<dbReference type="SMART" id="SM00267">
    <property type="entry name" value="GGDEF"/>
    <property type="match status" value="1"/>
</dbReference>
<geneLocation type="plasmid" evidence="3 4">
    <name>unnamed2</name>
</geneLocation>